<dbReference type="InterPro" id="IPR042206">
    <property type="entry name" value="CRISPR-assoc_Cas1_C"/>
</dbReference>
<dbReference type="GO" id="GO:0016787">
    <property type="term" value="F:hydrolase activity"/>
    <property type="evidence" value="ECO:0007669"/>
    <property type="project" value="UniProtKB-KW"/>
</dbReference>
<dbReference type="PANTHER" id="PTHR43219">
    <property type="entry name" value="CRISPR-ASSOCIATED ENDONUCLEASE CAS1"/>
    <property type="match status" value="1"/>
</dbReference>
<evidence type="ECO:0000256" key="5">
    <source>
        <dbReference type="ARBA" id="ARBA00022842"/>
    </source>
</evidence>
<dbReference type="PANTHER" id="PTHR43219:SF2">
    <property type="entry name" value="CRISPR-ASSOCIATED ENDONUCLEASE CAS1"/>
    <property type="match status" value="1"/>
</dbReference>
<comment type="cofactor">
    <cofactor evidence="9">
        <name>Mg(2+)</name>
        <dbReference type="ChEBI" id="CHEBI:18420"/>
    </cofactor>
    <cofactor evidence="9">
        <name>Mn(2+)</name>
        <dbReference type="ChEBI" id="CHEBI:29035"/>
    </cofactor>
</comment>
<dbReference type="InterPro" id="IPR042211">
    <property type="entry name" value="CRISPR-assoc_Cas1_N"/>
</dbReference>
<evidence type="ECO:0000256" key="3">
    <source>
        <dbReference type="ARBA" id="ARBA00022759"/>
    </source>
</evidence>
<dbReference type="NCBIfam" id="TIGR03641">
    <property type="entry name" value="cas1_HMARI"/>
    <property type="match status" value="1"/>
</dbReference>
<dbReference type="GO" id="GO:0043571">
    <property type="term" value="P:maintenance of CRISPR repeat elements"/>
    <property type="evidence" value="ECO:0007669"/>
    <property type="project" value="UniProtKB-UniRule"/>
</dbReference>
<dbReference type="HAMAP" id="MF_01470">
    <property type="entry name" value="Cas1"/>
    <property type="match status" value="1"/>
</dbReference>
<dbReference type="InterPro" id="IPR002729">
    <property type="entry name" value="CRISPR-assoc_Cas1"/>
</dbReference>
<protein>
    <recommendedName>
        <fullName evidence="9">CRISPR-associated endonuclease Cas1</fullName>
        <ecNumber evidence="9">3.1.-.-</ecNumber>
    </recommendedName>
</protein>
<evidence type="ECO:0000256" key="9">
    <source>
        <dbReference type="HAMAP-Rule" id="MF_01470"/>
    </source>
</evidence>
<dbReference type="GO" id="GO:0004520">
    <property type="term" value="F:DNA endonuclease activity"/>
    <property type="evidence" value="ECO:0007669"/>
    <property type="project" value="InterPro"/>
</dbReference>
<evidence type="ECO:0000256" key="1">
    <source>
        <dbReference type="ARBA" id="ARBA00022722"/>
    </source>
</evidence>
<feature type="binding site" evidence="9">
    <location>
        <position position="160"/>
    </location>
    <ligand>
        <name>Mn(2+)</name>
        <dbReference type="ChEBI" id="CHEBI:29035"/>
    </ligand>
</feature>
<dbReference type="Gene3D" id="1.20.120.920">
    <property type="entry name" value="CRISPR-associated endonuclease Cas1, C-terminal domain"/>
    <property type="match status" value="1"/>
</dbReference>
<comment type="function">
    <text evidence="9">CRISPR (clustered regularly interspaced short palindromic repeat), is an adaptive immune system that provides protection against mobile genetic elements (viruses, transposable elements and conjugative plasmids). CRISPR clusters contain spacers, sequences complementary to antecedent mobile elements, and target invading nucleic acids. CRISPR clusters are transcribed and processed into CRISPR RNA (crRNA). Acts as a dsDNA endonuclease. Involved in the integration of spacer DNA into the CRISPR cassette.</text>
</comment>
<evidence type="ECO:0000256" key="4">
    <source>
        <dbReference type="ARBA" id="ARBA00022801"/>
    </source>
</evidence>
<organism evidence="10 11">
    <name type="scientific">Haloferax prahovense (strain DSM 18310 / JCM 13924 / TL6)</name>
    <dbReference type="NCBI Taxonomy" id="1227461"/>
    <lineage>
        <taxon>Archaea</taxon>
        <taxon>Methanobacteriati</taxon>
        <taxon>Methanobacteriota</taxon>
        <taxon>Stenosarchaea group</taxon>
        <taxon>Halobacteria</taxon>
        <taxon>Halobacteriales</taxon>
        <taxon>Haloferacaceae</taxon>
        <taxon>Haloferax</taxon>
    </lineage>
</organism>
<evidence type="ECO:0000256" key="7">
    <source>
        <dbReference type="ARBA" id="ARBA00023125"/>
    </source>
</evidence>
<dbReference type="AlphaFoldDB" id="M0GDH6"/>
<evidence type="ECO:0000313" key="11">
    <source>
        <dbReference type="Proteomes" id="UP000011559"/>
    </source>
</evidence>
<comment type="caution">
    <text evidence="10">The sequence shown here is derived from an EMBL/GenBank/DDBJ whole genome shotgun (WGS) entry which is preliminary data.</text>
</comment>
<dbReference type="PATRIC" id="fig|1227461.3.peg.2135"/>
<dbReference type="EC" id="3.1.-.-" evidence="9"/>
<keyword evidence="8 9" id="KW-0464">Manganese</keyword>
<proteinExistence type="inferred from homology"/>
<evidence type="ECO:0000256" key="2">
    <source>
        <dbReference type="ARBA" id="ARBA00022723"/>
    </source>
</evidence>
<dbReference type="CDD" id="cd09722">
    <property type="entry name" value="Cas1_I-B"/>
    <property type="match status" value="1"/>
</dbReference>
<comment type="subunit">
    <text evidence="9">Homodimer, forms a heterotetramer with a Cas2 homodimer.</text>
</comment>
<evidence type="ECO:0000256" key="6">
    <source>
        <dbReference type="ARBA" id="ARBA00023118"/>
    </source>
</evidence>
<reference evidence="10 11" key="1">
    <citation type="journal article" date="2014" name="PLoS Genet.">
        <title>Phylogenetically driven sequencing of extremely halophilic archaea reveals strategies for static and dynamic osmo-response.</title>
        <authorList>
            <person name="Becker E.A."/>
            <person name="Seitzer P.M."/>
            <person name="Tritt A."/>
            <person name="Larsen D."/>
            <person name="Krusor M."/>
            <person name="Yao A.I."/>
            <person name="Wu D."/>
            <person name="Madern D."/>
            <person name="Eisen J.A."/>
            <person name="Darling A.E."/>
            <person name="Facciotti M.T."/>
        </authorList>
    </citation>
    <scope>NUCLEOTIDE SEQUENCE [LARGE SCALE GENOMIC DNA]</scope>
    <source>
        <strain evidence="11">DSM 18310 / JCM 13924 / TL6</strain>
    </source>
</reference>
<keyword evidence="4 9" id="KW-0378">Hydrolase</keyword>
<keyword evidence="6 9" id="KW-0051">Antiviral defense</keyword>
<name>M0GDH6_HALPT</name>
<dbReference type="GO" id="GO:0003677">
    <property type="term" value="F:DNA binding"/>
    <property type="evidence" value="ECO:0007669"/>
    <property type="project" value="UniProtKB-KW"/>
</dbReference>
<keyword evidence="1 9" id="KW-0540">Nuclease</keyword>
<keyword evidence="3 9" id="KW-0255">Endonuclease</keyword>
<dbReference type="Gene3D" id="3.100.10.20">
    <property type="entry name" value="CRISPR-associated endonuclease Cas1, N-terminal domain"/>
    <property type="match status" value="1"/>
</dbReference>
<dbReference type="NCBIfam" id="TIGR00287">
    <property type="entry name" value="cas1"/>
    <property type="match status" value="1"/>
</dbReference>
<keyword evidence="5 9" id="KW-0460">Magnesium</keyword>
<dbReference type="InterPro" id="IPR019858">
    <property type="entry name" value="CRISPR-assoc_Cas1_HMARI/TNEAP"/>
</dbReference>
<dbReference type="Proteomes" id="UP000011559">
    <property type="component" value="Unassembled WGS sequence"/>
</dbReference>
<sequence>MTMDENYHLFSDGTLSREQNTLRFDTEDNSTYLPVETVDALYCYGQVRYNTRLLGLLNDHDVELHVFGWNEQYVGSHIPRRSHISGQTIVKQVETYLDEDRRLSVAREMVAGSIHNMRKNLVYYRSRRDGDLLDHAITELDETTARLSEAQGIDSLMGFEATARKAYYSTFDDILTGLHFRTRTYRPPESDSNALISFTNSLVYANVVSAIRRTALEPSVSFLHEPGDRRYSLSLDIADVFKPLLADRLVFRLVNRSQITPDDFREDVNGHLLTEHGRKTVVTAFEEQLEETIKHRSLNRHVSYKYLLQLEAYKLKKHVLAGEPYESFRRWW</sequence>
<gene>
    <name evidence="9" type="primary">cas1</name>
    <name evidence="10" type="ORF">C457_10676</name>
</gene>
<dbReference type="Pfam" id="PF01867">
    <property type="entry name" value="Cas_Cas1"/>
    <property type="match status" value="1"/>
</dbReference>
<feature type="binding site" evidence="9">
    <location>
        <position position="224"/>
    </location>
    <ligand>
        <name>Mn(2+)</name>
        <dbReference type="ChEBI" id="CHEBI:29035"/>
    </ligand>
</feature>
<feature type="binding site" evidence="9">
    <location>
        <position position="239"/>
    </location>
    <ligand>
        <name>Mn(2+)</name>
        <dbReference type="ChEBI" id="CHEBI:29035"/>
    </ligand>
</feature>
<comment type="similarity">
    <text evidence="9">Belongs to the CRISPR-associated endonuclease Cas1 family.</text>
</comment>
<keyword evidence="7 9" id="KW-0238">DNA-binding</keyword>
<dbReference type="EMBL" id="AOLG01000031">
    <property type="protein sequence ID" value="ELZ68869.1"/>
    <property type="molecule type" value="Genomic_DNA"/>
</dbReference>
<evidence type="ECO:0000313" key="10">
    <source>
        <dbReference type="EMBL" id="ELZ68869.1"/>
    </source>
</evidence>
<evidence type="ECO:0000256" key="8">
    <source>
        <dbReference type="ARBA" id="ARBA00023211"/>
    </source>
</evidence>
<accession>M0GDH6</accession>
<dbReference type="GO" id="GO:0051607">
    <property type="term" value="P:defense response to virus"/>
    <property type="evidence" value="ECO:0007669"/>
    <property type="project" value="UniProtKB-UniRule"/>
</dbReference>
<dbReference type="GO" id="GO:0046872">
    <property type="term" value="F:metal ion binding"/>
    <property type="evidence" value="ECO:0007669"/>
    <property type="project" value="UniProtKB-UniRule"/>
</dbReference>
<keyword evidence="2 9" id="KW-0479">Metal-binding</keyword>
<keyword evidence="11" id="KW-1185">Reference proteome</keyword>